<dbReference type="Proteomes" id="UP000092967">
    <property type="component" value="Chromosome"/>
</dbReference>
<feature type="binding site" evidence="5">
    <location>
        <position position="146"/>
    </location>
    <ligand>
        <name>AMP</name>
        <dbReference type="ChEBI" id="CHEBI:456215"/>
    </ligand>
</feature>
<evidence type="ECO:0000256" key="6">
    <source>
        <dbReference type="RuleBase" id="RU003330"/>
    </source>
</evidence>
<dbReference type="EC" id="2.7.4.3" evidence="5 7"/>
<evidence type="ECO:0000313" key="8">
    <source>
        <dbReference type="EMBL" id="ANW97122.1"/>
    </source>
</evidence>
<feature type="region of interest" description="NMP" evidence="5">
    <location>
        <begin position="31"/>
        <end position="60"/>
    </location>
</feature>
<evidence type="ECO:0000313" key="9">
    <source>
        <dbReference type="Proteomes" id="UP000092967"/>
    </source>
</evidence>
<comment type="subcellular location">
    <subcellularLocation>
        <location evidence="5 7">Cytoplasm</location>
    </subcellularLocation>
</comment>
<dbReference type="CDD" id="cd01428">
    <property type="entry name" value="ADK"/>
    <property type="match status" value="1"/>
</dbReference>
<dbReference type="PROSITE" id="PS00113">
    <property type="entry name" value="ADENYLATE_KINASE"/>
    <property type="match status" value="1"/>
</dbReference>
<sequence>MKNIVLFGPPGAGKGTQAEVLKDKYNLVHISTGDVFRFNMKNDTELGVLAKSYIEKGQLVPDEVTINMLEAEVEKNPQANGFIFDGFPRTESQAEALDAFLSKKNAGINGMIALEVNEEELKSRLTERAKTSGRADDADPVVIQKRIDTYNAETAPVKDYYEKQNKYYGINGVGSIEGITGLISNVVDSL</sequence>
<feature type="binding site" evidence="5">
    <location>
        <position position="134"/>
    </location>
    <ligand>
        <name>AMP</name>
        <dbReference type="ChEBI" id="CHEBI:456215"/>
    </ligand>
</feature>
<keyword evidence="3 5" id="KW-0547">Nucleotide-binding</keyword>
<feature type="binding site" evidence="5">
    <location>
        <begin position="11"/>
        <end position="16"/>
    </location>
    <ligand>
        <name>ATP</name>
        <dbReference type="ChEBI" id="CHEBI:30616"/>
    </ligand>
</feature>
<dbReference type="InterPro" id="IPR027417">
    <property type="entry name" value="P-loop_NTPase"/>
</dbReference>
<keyword evidence="4 5" id="KW-0418">Kinase</keyword>
<dbReference type="GO" id="GO:0005737">
    <property type="term" value="C:cytoplasm"/>
    <property type="evidence" value="ECO:0007669"/>
    <property type="project" value="UniProtKB-SubCell"/>
</dbReference>
<dbReference type="RefSeq" id="WP_068828018.1">
    <property type="nucleotide sequence ID" value="NZ_CP014224.1"/>
</dbReference>
<evidence type="ECO:0000256" key="7">
    <source>
        <dbReference type="RuleBase" id="RU003331"/>
    </source>
</evidence>
<feature type="binding site" evidence="5">
    <location>
        <position position="174"/>
    </location>
    <ligand>
        <name>ATP</name>
        <dbReference type="ChEBI" id="CHEBI:30616"/>
    </ligand>
</feature>
<protein>
    <recommendedName>
        <fullName evidence="5 7">Adenylate kinase</fullName>
        <shortName evidence="5">AK</shortName>
        <ecNumber evidence="5 7">2.7.4.3</ecNumber>
    </recommendedName>
    <alternativeName>
        <fullName evidence="5">ATP-AMP transphosphorylase</fullName>
    </alternativeName>
    <alternativeName>
        <fullName evidence="5">ATP:AMP phosphotransferase</fullName>
    </alternativeName>
    <alternativeName>
        <fullName evidence="5">Adenylate monophosphate kinase</fullName>
    </alternativeName>
</protein>
<dbReference type="SUPFAM" id="SSF52540">
    <property type="entry name" value="P-loop containing nucleoside triphosphate hydrolases"/>
    <property type="match status" value="1"/>
</dbReference>
<feature type="binding site" evidence="5">
    <location>
        <begin position="86"/>
        <end position="89"/>
    </location>
    <ligand>
        <name>AMP</name>
        <dbReference type="ChEBI" id="CHEBI:456215"/>
    </ligand>
</feature>
<dbReference type="EMBL" id="CP014224">
    <property type="protein sequence ID" value="ANW97122.1"/>
    <property type="molecule type" value="Genomic_DNA"/>
</dbReference>
<dbReference type="KEGG" id="wfu:AXE80_12875"/>
<dbReference type="PANTHER" id="PTHR23359">
    <property type="entry name" value="NUCLEOTIDE KINASE"/>
    <property type="match status" value="1"/>
</dbReference>
<proteinExistence type="inferred from homology"/>
<dbReference type="NCBIfam" id="NF001381">
    <property type="entry name" value="PRK00279.1-3"/>
    <property type="match status" value="1"/>
</dbReference>
<organism evidence="8 9">
    <name type="scientific">Wenyingzhuangia fucanilytica</name>
    <dbReference type="NCBI Taxonomy" id="1790137"/>
    <lineage>
        <taxon>Bacteria</taxon>
        <taxon>Pseudomonadati</taxon>
        <taxon>Bacteroidota</taxon>
        <taxon>Flavobacteriia</taxon>
        <taxon>Flavobacteriales</taxon>
        <taxon>Flavobacteriaceae</taxon>
        <taxon>Wenyingzhuangia</taxon>
    </lineage>
</organism>
<dbReference type="NCBIfam" id="NF011100">
    <property type="entry name" value="PRK14527.1"/>
    <property type="match status" value="1"/>
</dbReference>
<comment type="function">
    <text evidence="5">Catalyzes the reversible transfer of the terminal phosphate group between ATP and AMP. Plays an important role in cellular energy homeostasis and in adenine nucleotide metabolism.</text>
</comment>
<comment type="domain">
    <text evidence="5">Consists of three domains, a large central CORE domain and two small peripheral domains, NMPbind and LID, which undergo movements during catalysis. The LID domain closes over the site of phosphoryl transfer upon ATP binding. Assembling and dissambling the active center during each catalytic cycle provides an effective means to prevent ATP hydrolysis.</text>
</comment>
<dbReference type="GO" id="GO:0044209">
    <property type="term" value="P:AMP salvage"/>
    <property type="evidence" value="ECO:0007669"/>
    <property type="project" value="UniProtKB-UniRule"/>
</dbReference>
<evidence type="ECO:0000256" key="2">
    <source>
        <dbReference type="ARBA" id="ARBA00022727"/>
    </source>
</evidence>
<name>A0A1B1Y8L9_9FLAO</name>
<keyword evidence="1 5" id="KW-0808">Transferase</keyword>
<keyword evidence="2 5" id="KW-0545">Nucleotide biosynthesis</keyword>
<gene>
    <name evidence="5" type="primary">adk</name>
    <name evidence="8" type="ORF">AXE80_12875</name>
</gene>
<dbReference type="Gene3D" id="3.40.50.300">
    <property type="entry name" value="P-loop containing nucleotide triphosphate hydrolases"/>
    <property type="match status" value="1"/>
</dbReference>
<dbReference type="NCBIfam" id="NF011101">
    <property type="entry name" value="PRK14528.1"/>
    <property type="match status" value="1"/>
</dbReference>
<dbReference type="AlphaFoldDB" id="A0A1B1Y8L9"/>
<dbReference type="NCBIfam" id="NF011105">
    <property type="entry name" value="PRK14532.1"/>
    <property type="match status" value="1"/>
</dbReference>
<keyword evidence="5" id="KW-0963">Cytoplasm</keyword>
<dbReference type="Pfam" id="PF00406">
    <property type="entry name" value="ADK"/>
    <property type="match status" value="1"/>
</dbReference>
<feature type="binding site" evidence="5">
    <location>
        <begin position="58"/>
        <end position="60"/>
    </location>
    <ligand>
        <name>AMP</name>
        <dbReference type="ChEBI" id="CHEBI:456215"/>
    </ligand>
</feature>
<comment type="subunit">
    <text evidence="5 7">Monomer.</text>
</comment>
<dbReference type="InterPro" id="IPR000850">
    <property type="entry name" value="Adenylat/UMP-CMP_kin"/>
</dbReference>
<comment type="catalytic activity">
    <reaction evidence="5 7">
        <text>AMP + ATP = 2 ADP</text>
        <dbReference type="Rhea" id="RHEA:12973"/>
        <dbReference type="ChEBI" id="CHEBI:30616"/>
        <dbReference type="ChEBI" id="CHEBI:456215"/>
        <dbReference type="ChEBI" id="CHEBI:456216"/>
        <dbReference type="EC" id="2.7.4.3"/>
    </reaction>
</comment>
<dbReference type="PRINTS" id="PR00094">
    <property type="entry name" value="ADENYLTKNASE"/>
</dbReference>
<accession>A0A1B1Y8L9</accession>
<comment type="pathway">
    <text evidence="5">Purine metabolism; AMP biosynthesis via salvage pathway; AMP from ADP: step 1/1.</text>
</comment>
<dbReference type="GO" id="GO:0005524">
    <property type="term" value="F:ATP binding"/>
    <property type="evidence" value="ECO:0007669"/>
    <property type="project" value="UniProtKB-UniRule"/>
</dbReference>
<feature type="binding site" evidence="5">
    <location>
        <position position="37"/>
    </location>
    <ligand>
        <name>AMP</name>
        <dbReference type="ChEBI" id="CHEBI:456215"/>
    </ligand>
</feature>
<feature type="binding site" evidence="5">
    <location>
        <position position="32"/>
    </location>
    <ligand>
        <name>AMP</name>
        <dbReference type="ChEBI" id="CHEBI:456215"/>
    </ligand>
</feature>
<keyword evidence="9" id="KW-1185">Reference proteome</keyword>
<keyword evidence="5 7" id="KW-0067">ATP-binding</keyword>
<dbReference type="GO" id="GO:0004017">
    <property type="term" value="F:AMP kinase activity"/>
    <property type="evidence" value="ECO:0007669"/>
    <property type="project" value="UniProtKB-UniRule"/>
</dbReference>
<dbReference type="OrthoDB" id="9805030at2"/>
<evidence type="ECO:0000256" key="3">
    <source>
        <dbReference type="ARBA" id="ARBA00022741"/>
    </source>
</evidence>
<dbReference type="STRING" id="1790137.AXE80_12875"/>
<dbReference type="InterPro" id="IPR033690">
    <property type="entry name" value="Adenylat_kinase_CS"/>
</dbReference>
<comment type="caution">
    <text evidence="5">Lacks conserved residue(s) required for the propagation of feature annotation.</text>
</comment>
<evidence type="ECO:0000256" key="5">
    <source>
        <dbReference type="HAMAP-Rule" id="MF_00235"/>
    </source>
</evidence>
<dbReference type="HAMAP" id="MF_00235">
    <property type="entry name" value="Adenylate_kinase_Adk"/>
    <property type="match status" value="1"/>
</dbReference>
<dbReference type="UniPathway" id="UPA00588">
    <property type="reaction ID" value="UER00649"/>
</dbReference>
<feature type="binding site" evidence="5">
    <location>
        <position position="128"/>
    </location>
    <ligand>
        <name>ATP</name>
        <dbReference type="ChEBI" id="CHEBI:30616"/>
    </ligand>
</feature>
<feature type="binding site" evidence="5">
    <location>
        <position position="93"/>
    </location>
    <ligand>
        <name>AMP</name>
        <dbReference type="ChEBI" id="CHEBI:456215"/>
    </ligand>
</feature>
<reference evidence="8 9" key="1">
    <citation type="submission" date="2016-02" db="EMBL/GenBank/DDBJ databases">
        <authorList>
            <person name="Wen L."/>
            <person name="He K."/>
            <person name="Yang H."/>
        </authorList>
    </citation>
    <scope>NUCLEOTIDE SEQUENCE [LARGE SCALE GENOMIC DNA]</scope>
    <source>
        <strain evidence="8 9">CZ1127</strain>
    </source>
</reference>
<evidence type="ECO:0000256" key="1">
    <source>
        <dbReference type="ARBA" id="ARBA00022679"/>
    </source>
</evidence>
<comment type="similarity">
    <text evidence="5 6">Belongs to the adenylate kinase family.</text>
</comment>
<evidence type="ECO:0000256" key="4">
    <source>
        <dbReference type="ARBA" id="ARBA00022777"/>
    </source>
</evidence>